<reference evidence="1 2" key="1">
    <citation type="submission" date="2015-06" db="EMBL/GenBank/DDBJ databases">
        <title>Survival trade-offs in plant roots during colonization by closely related pathogenic and mutualistic fungi.</title>
        <authorList>
            <person name="Hacquard S."/>
            <person name="Kracher B."/>
            <person name="Hiruma K."/>
            <person name="Weinman A."/>
            <person name="Muench P."/>
            <person name="Garrido Oter R."/>
            <person name="Ver Loren van Themaat E."/>
            <person name="Dallerey J.-F."/>
            <person name="Damm U."/>
            <person name="Henrissat B."/>
            <person name="Lespinet O."/>
            <person name="Thon M."/>
            <person name="Kemen E."/>
            <person name="McHardy A.C."/>
            <person name="Schulze-Lefert P."/>
            <person name="O'Connell R.J."/>
        </authorList>
    </citation>
    <scope>NUCLEOTIDE SEQUENCE [LARGE SCALE GENOMIC DNA]</scope>
    <source>
        <strain evidence="1 2">0861</strain>
    </source>
</reference>
<protein>
    <submittedName>
        <fullName evidence="1">Uncharacterized protein</fullName>
    </submittedName>
</protein>
<dbReference type="Proteomes" id="UP000076552">
    <property type="component" value="Unassembled WGS sequence"/>
</dbReference>
<dbReference type="PROSITE" id="PS51257">
    <property type="entry name" value="PROKAR_LIPOPROTEIN"/>
    <property type="match status" value="1"/>
</dbReference>
<evidence type="ECO:0000313" key="2">
    <source>
        <dbReference type="Proteomes" id="UP000076552"/>
    </source>
</evidence>
<organism evidence="1 2">
    <name type="scientific">Colletotrichum tofieldiae</name>
    <dbReference type="NCBI Taxonomy" id="708197"/>
    <lineage>
        <taxon>Eukaryota</taxon>
        <taxon>Fungi</taxon>
        <taxon>Dikarya</taxon>
        <taxon>Ascomycota</taxon>
        <taxon>Pezizomycotina</taxon>
        <taxon>Sordariomycetes</taxon>
        <taxon>Hypocreomycetidae</taxon>
        <taxon>Glomerellales</taxon>
        <taxon>Glomerellaceae</taxon>
        <taxon>Colletotrichum</taxon>
        <taxon>Colletotrichum spaethianum species complex</taxon>
    </lineage>
</organism>
<keyword evidence="2" id="KW-1185">Reference proteome</keyword>
<accession>A0A166NI17</accession>
<comment type="caution">
    <text evidence="1">The sequence shown here is derived from an EMBL/GenBank/DDBJ whole genome shotgun (WGS) entry which is preliminary data.</text>
</comment>
<dbReference type="EMBL" id="LFIV01000208">
    <property type="protein sequence ID" value="KZL65698.1"/>
    <property type="molecule type" value="Genomic_DNA"/>
</dbReference>
<sequence>MHKKTQATVPATLSLSCERAASPIQKRPIRRCPNFHPSRRSTPPIKDMIPTNAIVLLPLLASAVHGLQFTAPEAGVKLNLSAPIAVTWKHQANEADASWTVFDLWWHGDHASGGSFGYELGDNIPVGQGGQYEWDPASVREALSIGSGKLSSGKGFYFEAKLHPPNATAPGTSIQSVKYAVEDSDLVESSGITMSPLWGLVVSSLAVSVALF</sequence>
<evidence type="ECO:0000313" key="1">
    <source>
        <dbReference type="EMBL" id="KZL65698.1"/>
    </source>
</evidence>
<proteinExistence type="predicted"/>
<name>A0A166NI17_9PEZI</name>
<gene>
    <name evidence="1" type="ORF">CT0861_11120</name>
</gene>
<dbReference type="AlphaFoldDB" id="A0A166NI17"/>